<dbReference type="Proteomes" id="UP001062846">
    <property type="component" value="Chromosome 2"/>
</dbReference>
<protein>
    <submittedName>
        <fullName evidence="1">Uncharacterized protein</fullName>
    </submittedName>
</protein>
<proteinExistence type="predicted"/>
<reference evidence="1" key="1">
    <citation type="submission" date="2022-02" db="EMBL/GenBank/DDBJ databases">
        <title>Plant Genome Project.</title>
        <authorList>
            <person name="Zhang R.-G."/>
        </authorList>
    </citation>
    <scope>NUCLEOTIDE SEQUENCE</scope>
    <source>
        <strain evidence="1">AT1</strain>
    </source>
</reference>
<gene>
    <name evidence="1" type="ORF">RHMOL_Rhmol02G0026300</name>
</gene>
<name>A0ACC0PNF9_RHOML</name>
<comment type="caution">
    <text evidence="1">The sequence shown here is derived from an EMBL/GenBank/DDBJ whole genome shotgun (WGS) entry which is preliminary data.</text>
</comment>
<evidence type="ECO:0000313" key="2">
    <source>
        <dbReference type="Proteomes" id="UP001062846"/>
    </source>
</evidence>
<dbReference type="EMBL" id="CM046389">
    <property type="protein sequence ID" value="KAI8566262.1"/>
    <property type="molecule type" value="Genomic_DNA"/>
</dbReference>
<organism evidence="1 2">
    <name type="scientific">Rhododendron molle</name>
    <name type="common">Chinese azalea</name>
    <name type="synonym">Azalea mollis</name>
    <dbReference type="NCBI Taxonomy" id="49168"/>
    <lineage>
        <taxon>Eukaryota</taxon>
        <taxon>Viridiplantae</taxon>
        <taxon>Streptophyta</taxon>
        <taxon>Embryophyta</taxon>
        <taxon>Tracheophyta</taxon>
        <taxon>Spermatophyta</taxon>
        <taxon>Magnoliopsida</taxon>
        <taxon>eudicotyledons</taxon>
        <taxon>Gunneridae</taxon>
        <taxon>Pentapetalae</taxon>
        <taxon>asterids</taxon>
        <taxon>Ericales</taxon>
        <taxon>Ericaceae</taxon>
        <taxon>Ericoideae</taxon>
        <taxon>Rhodoreae</taxon>
        <taxon>Rhododendron</taxon>
    </lineage>
</organism>
<evidence type="ECO:0000313" key="1">
    <source>
        <dbReference type="EMBL" id="KAI8566262.1"/>
    </source>
</evidence>
<keyword evidence="2" id="KW-1185">Reference proteome</keyword>
<accession>A0ACC0PNF9</accession>
<sequence>MLTGEEGLGRSTTWKNALWAHLRNSEHACTMVKHLFNLVDPDHEVSSLIDAGAKLWRVPLVRASFCPADIVRHILAINLLHNRDQTQQDEMVWWHSKDCREDQFLFPKPNGFRSDDHGRCHKGVVITDGAWDIKDMHSGIGWVPTEEEGELLEQQGRSILTSSAFHSECLACLVVMIWCFDHNFCHITVATDCSSPVDGKKDMEWQEQPVIRELCCLCDAISFVRLIVL</sequence>